<evidence type="ECO:0000259" key="3">
    <source>
        <dbReference type="Pfam" id="PF07596"/>
    </source>
</evidence>
<dbReference type="Gene3D" id="3.30.700.10">
    <property type="entry name" value="Glycoprotein, Type 4 Pilin"/>
    <property type="match status" value="1"/>
</dbReference>
<dbReference type="InterPro" id="IPR027558">
    <property type="entry name" value="Pre_pil_HX9DG_C"/>
</dbReference>
<dbReference type="PANTHER" id="PTHR30093:SF2">
    <property type="entry name" value="TYPE II SECRETION SYSTEM PROTEIN H"/>
    <property type="match status" value="1"/>
</dbReference>
<dbReference type="InterPro" id="IPR012902">
    <property type="entry name" value="N_methyl_site"/>
</dbReference>
<keyword evidence="2" id="KW-0472">Membrane</keyword>
<feature type="domain" description="DUF1559" evidence="3">
    <location>
        <begin position="30"/>
        <end position="300"/>
    </location>
</feature>
<dbReference type="OrthoDB" id="280382at2"/>
<organism evidence="4 5">
    <name type="scientific">Kolteria novifilia</name>
    <dbReference type="NCBI Taxonomy" id="2527975"/>
    <lineage>
        <taxon>Bacteria</taxon>
        <taxon>Pseudomonadati</taxon>
        <taxon>Planctomycetota</taxon>
        <taxon>Planctomycetia</taxon>
        <taxon>Kolteriales</taxon>
        <taxon>Kolteriaceae</taxon>
        <taxon>Kolteria</taxon>
    </lineage>
</organism>
<dbReference type="KEGG" id="knv:Pan216_33210"/>
<dbReference type="PANTHER" id="PTHR30093">
    <property type="entry name" value="GENERAL SECRETION PATHWAY PROTEIN G"/>
    <property type="match status" value="1"/>
</dbReference>
<name>A0A518B653_9BACT</name>
<accession>A0A518B653</accession>
<dbReference type="Proteomes" id="UP000317093">
    <property type="component" value="Chromosome"/>
</dbReference>
<dbReference type="PROSITE" id="PS00409">
    <property type="entry name" value="PROKAR_NTER_METHYL"/>
    <property type="match status" value="1"/>
</dbReference>
<dbReference type="NCBIfam" id="TIGR02532">
    <property type="entry name" value="IV_pilin_GFxxxE"/>
    <property type="match status" value="1"/>
</dbReference>
<sequence>MRRRGFTLVELLVVIAIIGVLVGLLLPAIQQAREAARRSQCNNNLKQMGLAIHNYQETHGCFPPATLGSEFNYFQFTWWIYTLPFTEHANTYDKLEFTRRCGWVGSMGAKNQATFNNFAPEYMFCPSSPLPHLRNFSPQDVNLSLPMYVAVVGSINHSTVDNTRTRGPVGAGGVMNSNAATRPANVTDGLSRTIMVAEQSGLASNGTNDIRASYNYGGQMGSEFTRSPSGDGSVPERNWNTTTVAFPIGHNTPSAPAAGTPGYYSGDNTANTPIQSIHPGGALVLFADGHSQFLSTSLDVSTLFDLCDRDDGHVLGDY</sequence>
<protein>
    <submittedName>
        <fullName evidence="4">Type II secretion system protein G</fullName>
    </submittedName>
</protein>
<feature type="transmembrane region" description="Helical" evidence="2">
    <location>
        <begin position="7"/>
        <end position="29"/>
    </location>
</feature>
<dbReference type="Pfam" id="PF07596">
    <property type="entry name" value="SBP_bac_10"/>
    <property type="match status" value="1"/>
</dbReference>
<keyword evidence="2" id="KW-0812">Transmembrane</keyword>
<reference evidence="4 5" key="1">
    <citation type="submission" date="2019-02" db="EMBL/GenBank/DDBJ databases">
        <title>Deep-cultivation of Planctomycetes and their phenomic and genomic characterization uncovers novel biology.</title>
        <authorList>
            <person name="Wiegand S."/>
            <person name="Jogler M."/>
            <person name="Boedeker C."/>
            <person name="Pinto D."/>
            <person name="Vollmers J."/>
            <person name="Rivas-Marin E."/>
            <person name="Kohn T."/>
            <person name="Peeters S.H."/>
            <person name="Heuer A."/>
            <person name="Rast P."/>
            <person name="Oberbeckmann S."/>
            <person name="Bunk B."/>
            <person name="Jeske O."/>
            <person name="Meyerdierks A."/>
            <person name="Storesund J.E."/>
            <person name="Kallscheuer N."/>
            <person name="Luecker S."/>
            <person name="Lage O.M."/>
            <person name="Pohl T."/>
            <person name="Merkel B.J."/>
            <person name="Hornburger P."/>
            <person name="Mueller R.-W."/>
            <person name="Bruemmer F."/>
            <person name="Labrenz M."/>
            <person name="Spormann A.M."/>
            <person name="Op den Camp H."/>
            <person name="Overmann J."/>
            <person name="Amann R."/>
            <person name="Jetten M.S.M."/>
            <person name="Mascher T."/>
            <person name="Medema M.H."/>
            <person name="Devos D.P."/>
            <person name="Kaster A.-K."/>
            <person name="Ovreas L."/>
            <person name="Rohde M."/>
            <person name="Galperin M.Y."/>
            <person name="Jogler C."/>
        </authorList>
    </citation>
    <scope>NUCLEOTIDE SEQUENCE [LARGE SCALE GENOMIC DNA]</scope>
    <source>
        <strain evidence="4 5">Pan216</strain>
    </source>
</reference>
<gene>
    <name evidence="4" type="primary">pulG_8</name>
    <name evidence="4" type="ORF">Pan216_33210</name>
</gene>
<evidence type="ECO:0000256" key="1">
    <source>
        <dbReference type="SAM" id="MobiDB-lite"/>
    </source>
</evidence>
<proteinExistence type="predicted"/>
<evidence type="ECO:0000313" key="4">
    <source>
        <dbReference type="EMBL" id="QDU62454.1"/>
    </source>
</evidence>
<dbReference type="EMBL" id="CP036279">
    <property type="protein sequence ID" value="QDU62454.1"/>
    <property type="molecule type" value="Genomic_DNA"/>
</dbReference>
<keyword evidence="2" id="KW-1133">Transmembrane helix</keyword>
<dbReference type="NCBIfam" id="TIGR04294">
    <property type="entry name" value="pre_pil_HX9DG"/>
    <property type="match status" value="1"/>
</dbReference>
<dbReference type="AlphaFoldDB" id="A0A518B653"/>
<dbReference type="RefSeq" id="WP_145259218.1">
    <property type="nucleotide sequence ID" value="NZ_CP036279.1"/>
</dbReference>
<keyword evidence="5" id="KW-1185">Reference proteome</keyword>
<evidence type="ECO:0000256" key="2">
    <source>
        <dbReference type="SAM" id="Phobius"/>
    </source>
</evidence>
<dbReference type="InterPro" id="IPR045584">
    <property type="entry name" value="Pilin-like"/>
</dbReference>
<dbReference type="Pfam" id="PF07963">
    <property type="entry name" value="N_methyl"/>
    <property type="match status" value="1"/>
</dbReference>
<dbReference type="SUPFAM" id="SSF54523">
    <property type="entry name" value="Pili subunits"/>
    <property type="match status" value="1"/>
</dbReference>
<evidence type="ECO:0000313" key="5">
    <source>
        <dbReference type="Proteomes" id="UP000317093"/>
    </source>
</evidence>
<feature type="region of interest" description="Disordered" evidence="1">
    <location>
        <begin position="162"/>
        <end position="184"/>
    </location>
</feature>
<dbReference type="InterPro" id="IPR011453">
    <property type="entry name" value="DUF1559"/>
</dbReference>